<protein>
    <submittedName>
        <fullName evidence="2">Uncharacterized protein</fullName>
    </submittedName>
</protein>
<evidence type="ECO:0000256" key="1">
    <source>
        <dbReference type="SAM" id="MobiDB-lite"/>
    </source>
</evidence>
<name>A0A4V3JFB3_9LEPT</name>
<dbReference type="Proteomes" id="UP000298097">
    <property type="component" value="Unassembled WGS sequence"/>
</dbReference>
<dbReference type="EMBL" id="RQEY01000024">
    <property type="protein sequence ID" value="TGK36232.1"/>
    <property type="molecule type" value="Genomic_DNA"/>
</dbReference>
<reference evidence="2" key="1">
    <citation type="journal article" date="2019" name="PLoS Negl. Trop. Dis.">
        <title>Revisiting the worldwide diversity of Leptospira species in the environment.</title>
        <authorList>
            <person name="Vincent A.T."/>
            <person name="Schiettekatte O."/>
            <person name="Bourhy P."/>
            <person name="Veyrier F.J."/>
            <person name="Picardeau M."/>
        </authorList>
    </citation>
    <scope>NUCLEOTIDE SEQUENCE [LARGE SCALE GENOMIC DNA]</scope>
    <source>
        <strain evidence="2">201800301</strain>
    </source>
</reference>
<keyword evidence="3" id="KW-1185">Reference proteome</keyword>
<organism evidence="2 3">
    <name type="scientific">Leptospira andrefontaineae</name>
    <dbReference type="NCBI Taxonomy" id="2484976"/>
    <lineage>
        <taxon>Bacteria</taxon>
        <taxon>Pseudomonadati</taxon>
        <taxon>Spirochaetota</taxon>
        <taxon>Spirochaetia</taxon>
        <taxon>Leptospirales</taxon>
        <taxon>Leptospiraceae</taxon>
        <taxon>Leptospira</taxon>
    </lineage>
</organism>
<comment type="caution">
    <text evidence="2">The sequence shown here is derived from an EMBL/GenBank/DDBJ whole genome shotgun (WGS) entry which is preliminary data.</text>
</comment>
<sequence length="169" mass="18519">MAKGKKTGGRDWKPGQSGNLKGRTPLTDVEREARALLKSDLAEAYLILSGFSWSDVLRMAKPESKLTAIERKVRDSYHPAVVILCKVWAKKVDKGEFFDFDKYIDRLLGKAKQEVELKNNNGGLLKQLADQGLLKGVKKRSIGTDVSGSGSGSDGAQKREEPKADNNTG</sequence>
<feature type="compositionally biased region" description="Basic and acidic residues" evidence="1">
    <location>
        <begin position="156"/>
        <end position="169"/>
    </location>
</feature>
<feature type="region of interest" description="Disordered" evidence="1">
    <location>
        <begin position="141"/>
        <end position="169"/>
    </location>
</feature>
<accession>A0A4V3JFB3</accession>
<evidence type="ECO:0000313" key="2">
    <source>
        <dbReference type="EMBL" id="TGK36232.1"/>
    </source>
</evidence>
<dbReference type="RefSeq" id="WP_135775969.1">
    <property type="nucleotide sequence ID" value="NZ_RQEY01000024.1"/>
</dbReference>
<proteinExistence type="predicted"/>
<gene>
    <name evidence="2" type="ORF">EHO65_18175</name>
</gene>
<dbReference type="AlphaFoldDB" id="A0A4V3JFB3"/>
<feature type="region of interest" description="Disordered" evidence="1">
    <location>
        <begin position="1"/>
        <end position="24"/>
    </location>
</feature>
<evidence type="ECO:0000313" key="3">
    <source>
        <dbReference type="Proteomes" id="UP000298097"/>
    </source>
</evidence>